<comment type="caution">
    <text evidence="2">The sequence shown here is derived from an EMBL/GenBank/DDBJ whole genome shotgun (WGS) entry which is preliminary data.</text>
</comment>
<evidence type="ECO:0000256" key="1">
    <source>
        <dbReference type="ARBA" id="ARBA00022801"/>
    </source>
</evidence>
<evidence type="ECO:0000313" key="3">
    <source>
        <dbReference type="Proteomes" id="UP001604336"/>
    </source>
</evidence>
<dbReference type="SUPFAM" id="SSF53474">
    <property type="entry name" value="alpha/beta-Hydrolases"/>
    <property type="match status" value="1"/>
</dbReference>
<dbReference type="PANTHER" id="PTHR10992">
    <property type="entry name" value="METHYLESTERASE FAMILY MEMBER"/>
    <property type="match status" value="1"/>
</dbReference>
<dbReference type="Gene3D" id="3.40.50.1820">
    <property type="entry name" value="alpha/beta hydrolase"/>
    <property type="match status" value="1"/>
</dbReference>
<dbReference type="AlphaFoldDB" id="A0ABD1V3L3"/>
<dbReference type="PANTHER" id="PTHR10992:SF1083">
    <property type="entry name" value="METHYLESTERASE 1"/>
    <property type="match status" value="1"/>
</dbReference>
<sequence length="127" mass="14240">MNMALAMEKYPNKISVAVFVNAFMPDTLHTPSYVLDKDVALAKALVRPSSLFREDLSKKSAFSNEGFGSVKRAYIVSAEDKALKEEFQRWEIENSGVAIVKEVKNADHMVMLSKPQKLCQCLLDIVN</sequence>
<proteinExistence type="predicted"/>
<dbReference type="GO" id="GO:0016787">
    <property type="term" value="F:hydrolase activity"/>
    <property type="evidence" value="ECO:0007669"/>
    <property type="project" value="UniProtKB-KW"/>
</dbReference>
<name>A0ABD1V3L3_9LAMI</name>
<reference evidence="3" key="1">
    <citation type="submission" date="2024-07" db="EMBL/GenBank/DDBJ databases">
        <title>Two chromosome-level genome assemblies of Korean endemic species Abeliophyllum distichum and Forsythia ovata (Oleaceae).</title>
        <authorList>
            <person name="Jang H."/>
        </authorList>
    </citation>
    <scope>NUCLEOTIDE SEQUENCE [LARGE SCALE GENOMIC DNA]</scope>
</reference>
<organism evidence="2 3">
    <name type="scientific">Abeliophyllum distichum</name>
    <dbReference type="NCBI Taxonomy" id="126358"/>
    <lineage>
        <taxon>Eukaryota</taxon>
        <taxon>Viridiplantae</taxon>
        <taxon>Streptophyta</taxon>
        <taxon>Embryophyta</taxon>
        <taxon>Tracheophyta</taxon>
        <taxon>Spermatophyta</taxon>
        <taxon>Magnoliopsida</taxon>
        <taxon>eudicotyledons</taxon>
        <taxon>Gunneridae</taxon>
        <taxon>Pentapetalae</taxon>
        <taxon>asterids</taxon>
        <taxon>lamiids</taxon>
        <taxon>Lamiales</taxon>
        <taxon>Oleaceae</taxon>
        <taxon>Forsythieae</taxon>
        <taxon>Abeliophyllum</taxon>
    </lineage>
</organism>
<accession>A0ABD1V3L3</accession>
<dbReference type="InterPro" id="IPR029058">
    <property type="entry name" value="AB_hydrolase_fold"/>
</dbReference>
<keyword evidence="3" id="KW-1185">Reference proteome</keyword>
<dbReference type="Proteomes" id="UP001604336">
    <property type="component" value="Unassembled WGS sequence"/>
</dbReference>
<keyword evidence="1" id="KW-0378">Hydrolase</keyword>
<protein>
    <submittedName>
        <fullName evidence="2">Methylesterase 1</fullName>
    </submittedName>
</protein>
<dbReference type="InterPro" id="IPR045889">
    <property type="entry name" value="MES/HNL"/>
</dbReference>
<evidence type="ECO:0000313" key="2">
    <source>
        <dbReference type="EMBL" id="KAL2531910.1"/>
    </source>
</evidence>
<dbReference type="EMBL" id="JBFOLK010000002">
    <property type="protein sequence ID" value="KAL2531910.1"/>
    <property type="molecule type" value="Genomic_DNA"/>
</dbReference>
<gene>
    <name evidence="2" type="ORF">Adt_05261</name>
</gene>